<dbReference type="InterPro" id="IPR023100">
    <property type="entry name" value="D-aminoacylase_insert_dom_sf"/>
</dbReference>
<reference evidence="1" key="1">
    <citation type="submission" date="2018-05" db="EMBL/GenBank/DDBJ databases">
        <authorList>
            <person name="Lanie J.A."/>
            <person name="Ng W.-L."/>
            <person name="Kazmierczak K.M."/>
            <person name="Andrzejewski T.M."/>
            <person name="Davidsen T.M."/>
            <person name="Wayne K.J."/>
            <person name="Tettelin H."/>
            <person name="Glass J.I."/>
            <person name="Rusch D."/>
            <person name="Podicherti R."/>
            <person name="Tsui H.-C.T."/>
            <person name="Winkler M.E."/>
        </authorList>
    </citation>
    <scope>NUCLEOTIDE SEQUENCE</scope>
</reference>
<organism evidence="1">
    <name type="scientific">marine metagenome</name>
    <dbReference type="NCBI Taxonomy" id="408172"/>
    <lineage>
        <taxon>unclassified sequences</taxon>
        <taxon>metagenomes</taxon>
        <taxon>ecological metagenomes</taxon>
    </lineage>
</organism>
<protein>
    <recommendedName>
        <fullName evidence="2">Amidohydrolase 3 domain-containing protein</fullName>
    </recommendedName>
</protein>
<name>A0A383BY63_9ZZZZ</name>
<proteinExistence type="predicted"/>
<dbReference type="Gene3D" id="3.20.20.140">
    <property type="entry name" value="Metal-dependent hydrolases"/>
    <property type="match status" value="1"/>
</dbReference>
<dbReference type="GO" id="GO:0016811">
    <property type="term" value="F:hydrolase activity, acting on carbon-nitrogen (but not peptide) bonds, in linear amides"/>
    <property type="evidence" value="ECO:0007669"/>
    <property type="project" value="InterPro"/>
</dbReference>
<dbReference type="AlphaFoldDB" id="A0A383BY63"/>
<gene>
    <name evidence="1" type="ORF">METZ01_LOCUS477172</name>
</gene>
<evidence type="ECO:0008006" key="2">
    <source>
        <dbReference type="Google" id="ProtNLM"/>
    </source>
</evidence>
<dbReference type="Gene3D" id="3.30.1490.130">
    <property type="entry name" value="D-aminoacylase. Domain 3"/>
    <property type="match status" value="1"/>
</dbReference>
<evidence type="ECO:0000313" key="1">
    <source>
        <dbReference type="EMBL" id="SVE24318.1"/>
    </source>
</evidence>
<dbReference type="EMBL" id="UINC01203861">
    <property type="protein sequence ID" value="SVE24318.1"/>
    <property type="molecule type" value="Genomic_DNA"/>
</dbReference>
<dbReference type="SUPFAM" id="SSF51556">
    <property type="entry name" value="Metallo-dependent hydrolases"/>
    <property type="match status" value="1"/>
</dbReference>
<dbReference type="InterPro" id="IPR032466">
    <property type="entry name" value="Metal_Hydrolase"/>
</dbReference>
<feature type="non-terminal residue" evidence="1">
    <location>
        <position position="1"/>
    </location>
</feature>
<sequence length="244" mass="27363">GGIYYTHMRDEARQLLPAVREAIRVGAEADMPVHINHFKAMGVDNWGQTVQSLALVDSARAHGIDVKVDLYPYMAGSAGSSVLFPQWVLAGGQDSFRVRVTDPTTRSRVEKETEDWMHRDWTGGDLSRIQFRRLRAFPGYDGKRMSDLAADRGLPNNDKTGVQLAIELQLAGGFSAIYHFMDEADVTRIMQHPFAMFETDGDPVGYGIGFPHPRSYGTFPRILGRYVRDLNVLTLEEAIRKMTS</sequence>
<feature type="non-terminal residue" evidence="1">
    <location>
        <position position="244"/>
    </location>
</feature>
<accession>A0A383BY63</accession>